<dbReference type="Proteomes" id="UP000012043">
    <property type="component" value="Unassembled WGS sequence"/>
</dbReference>
<gene>
    <name evidence="1" type="ORF">AEST_27550</name>
</gene>
<organism evidence="1 2">
    <name type="scientific">Alishewanella aestuarii B11</name>
    <dbReference type="NCBI Taxonomy" id="1197174"/>
    <lineage>
        <taxon>Bacteria</taxon>
        <taxon>Pseudomonadati</taxon>
        <taxon>Pseudomonadota</taxon>
        <taxon>Gammaproteobacteria</taxon>
        <taxon>Alteromonadales</taxon>
        <taxon>Alteromonadaceae</taxon>
        <taxon>Alishewanella</taxon>
    </lineage>
</organism>
<evidence type="ECO:0000313" key="2">
    <source>
        <dbReference type="Proteomes" id="UP000012043"/>
    </source>
</evidence>
<dbReference type="EMBL" id="ALAB01000035">
    <property type="protein sequence ID" value="EJI84484.1"/>
    <property type="molecule type" value="Genomic_DNA"/>
</dbReference>
<comment type="caution">
    <text evidence="1">The sequence shown here is derived from an EMBL/GenBank/DDBJ whole genome shotgun (WGS) entry which is preliminary data.</text>
</comment>
<accession>J2ICT5</accession>
<dbReference type="AlphaFoldDB" id="J2ICT5"/>
<name>J2ICT5_9ALTE</name>
<evidence type="ECO:0000313" key="1">
    <source>
        <dbReference type="EMBL" id="EJI84484.1"/>
    </source>
</evidence>
<sequence>MAVVSAKLLQQPLLVLYQVFSVGQLGQLETVLALQFLVALPLPLGLLQVQ</sequence>
<keyword evidence="2" id="KW-1185">Reference proteome</keyword>
<protein>
    <submittedName>
        <fullName evidence="1">Uncharacterized protein</fullName>
    </submittedName>
</protein>
<reference evidence="1 2" key="1">
    <citation type="journal article" date="2012" name="J. Bacteriol.">
        <title>Genome Sequence of Pectin-Degrading Alishewanella aestuarii Strain B11T, Isolated from Tidal Flat Sediment.</title>
        <authorList>
            <person name="Jung J."/>
            <person name="Choi S."/>
            <person name="Chun J."/>
            <person name="Park W."/>
        </authorList>
    </citation>
    <scope>NUCLEOTIDE SEQUENCE [LARGE SCALE GENOMIC DNA]</scope>
    <source>
        <strain evidence="1 2">B11</strain>
    </source>
</reference>
<dbReference type="PATRIC" id="fig|1197174.4.peg.2695"/>
<proteinExistence type="predicted"/>